<dbReference type="EMBL" id="GU943141">
    <property type="protein sequence ID" value="ADD96474.1"/>
    <property type="molecule type" value="Genomic_DNA"/>
</dbReference>
<organism evidence="1">
    <name type="scientific">uncultured organism MedDCM-OCT-S09-C94</name>
    <dbReference type="NCBI Taxonomy" id="743654"/>
    <lineage>
        <taxon>unclassified sequences</taxon>
        <taxon>environmental samples</taxon>
    </lineage>
</organism>
<evidence type="ECO:0000313" key="1">
    <source>
        <dbReference type="EMBL" id="ADD96474.1"/>
    </source>
</evidence>
<accession>D6PL73</accession>
<protein>
    <submittedName>
        <fullName evidence="1">Uncharacterized protein</fullName>
    </submittedName>
</protein>
<name>D6PL73_9ZZZZ</name>
<reference evidence="1" key="1">
    <citation type="journal article" date="2010" name="ISME J.">
        <title>Metagenome of the Mediterranean deep chlorophyll maximum studied by direct and fosmid library 454 pyrosequencing.</title>
        <authorList>
            <person name="Ghai R."/>
            <person name="Martin-Cuadrado A.B."/>
            <person name="Molto A.G."/>
            <person name="Heredia I.G."/>
            <person name="Cabrera R."/>
            <person name="Martin J."/>
            <person name="Verdu M."/>
            <person name="Deschamps P."/>
            <person name="Moreira D."/>
            <person name="Lopez-Garcia P."/>
            <person name="Mira A."/>
            <person name="Rodriguez-Valera F."/>
        </authorList>
    </citation>
    <scope>NUCLEOTIDE SEQUENCE</scope>
</reference>
<proteinExistence type="predicted"/>
<dbReference type="AlphaFoldDB" id="D6PL73"/>
<sequence>MMTAFLLYCAMQPSEKNISKIYFKSVNDCSYYAEKLSDQQFMSEDGTETYKCICKLVPQIDSNKVKVY</sequence>